<feature type="chain" id="PRO_5003092883" evidence="1">
    <location>
        <begin position="24"/>
        <end position="335"/>
    </location>
</feature>
<dbReference type="AlphaFoldDB" id="D7BAZ8"/>
<dbReference type="PANTHER" id="PTHR42941:SF1">
    <property type="entry name" value="SLL1037 PROTEIN"/>
    <property type="match status" value="1"/>
</dbReference>
<sequence length="335" mass="35817">MKRVLSRMLLCLSLSLLAGVALAQKPRVVVPTGSTGGVFFFYGQAIAKILSETGVAEATAQQTGGSYDNLLLLRDRTDPGANTYYCALTTTDAALVTYTGQEPRFKEKRADSQRILFYMYPSLIHIVTTEKSGIKVVQDLKGKRVSTGQPGSSTENLALLVLEGANVKPESFGKRERLPAAESAKALAEGTIDAYFWVGGVPTASIVELGQSLLRKGDRIRLVPVTPQSTTAQLLLKRFPGIVSTGVVPKSVYGTATDIPALFTGNVFVCPASMPDSLAYAITKAVFDNLKTLETATAAARDTTLKNSADLYAAKTVVPFHPGAVKYFRETGAIK</sequence>
<dbReference type="InterPro" id="IPR011852">
    <property type="entry name" value="TRAP_TAXI"/>
</dbReference>
<dbReference type="KEGG" id="msv:Mesil_2520"/>
<name>D7BAZ8_ALLS1</name>
<gene>
    <name evidence="2" type="ordered locus">Mesil_2520</name>
</gene>
<accession>D7BAZ8</accession>
<evidence type="ECO:0000313" key="3">
    <source>
        <dbReference type="Proteomes" id="UP000001916"/>
    </source>
</evidence>
<dbReference type="EMBL" id="CP002042">
    <property type="protein sequence ID" value="ADH64372.1"/>
    <property type="molecule type" value="Genomic_DNA"/>
</dbReference>
<protein>
    <submittedName>
        <fullName evidence="2">TRAP transporter solute receptor, TAXI family</fullName>
    </submittedName>
</protein>
<evidence type="ECO:0000313" key="2">
    <source>
        <dbReference type="EMBL" id="ADH64372.1"/>
    </source>
</evidence>
<dbReference type="Proteomes" id="UP000001916">
    <property type="component" value="Chromosome"/>
</dbReference>
<keyword evidence="1" id="KW-0732">Signal</keyword>
<dbReference type="PANTHER" id="PTHR42941">
    <property type="entry name" value="SLL1037 PROTEIN"/>
    <property type="match status" value="1"/>
</dbReference>
<reference evidence="2 3" key="1">
    <citation type="journal article" date="2010" name="Stand. Genomic Sci.">
        <title>Complete genome sequence of Meiothermus silvanus type strain (VI-R2).</title>
        <authorList>
            <person name="Sikorski J."/>
            <person name="Tindall B.J."/>
            <person name="Lowry S."/>
            <person name="Lucas S."/>
            <person name="Nolan M."/>
            <person name="Copeland A."/>
            <person name="Glavina Del Rio T."/>
            <person name="Tice H."/>
            <person name="Cheng J.F."/>
            <person name="Han C."/>
            <person name="Pitluck S."/>
            <person name="Liolios K."/>
            <person name="Ivanova N."/>
            <person name="Mavromatis K."/>
            <person name="Mikhailova N."/>
            <person name="Pati A."/>
            <person name="Goodwin L."/>
            <person name="Chen A."/>
            <person name="Palaniappan K."/>
            <person name="Land M."/>
            <person name="Hauser L."/>
            <person name="Chang Y.J."/>
            <person name="Jeffries C.D."/>
            <person name="Rohde M."/>
            <person name="Goker M."/>
            <person name="Woyke T."/>
            <person name="Bristow J."/>
            <person name="Eisen J.A."/>
            <person name="Markowitz V."/>
            <person name="Hugenholtz P."/>
            <person name="Kyrpides N.C."/>
            <person name="Klenk H.P."/>
            <person name="Lapidus A."/>
        </authorList>
    </citation>
    <scope>NUCLEOTIDE SEQUENCE [LARGE SCALE GENOMIC DNA]</scope>
    <source>
        <strain evidence="3">ATCC 700542 / DSM 9946 / VI-R2</strain>
    </source>
</reference>
<keyword evidence="2" id="KW-0675">Receptor</keyword>
<dbReference type="SUPFAM" id="SSF53850">
    <property type="entry name" value="Periplasmic binding protein-like II"/>
    <property type="match status" value="1"/>
</dbReference>
<dbReference type="NCBIfam" id="TIGR02122">
    <property type="entry name" value="TRAP_TAXI"/>
    <property type="match status" value="1"/>
</dbReference>
<organism evidence="2 3">
    <name type="scientific">Allomeiothermus silvanus (strain ATCC 700542 / DSM 9946 / NBRC 106475 / NCIMB 13440 / VI-R2)</name>
    <name type="common">Thermus silvanus</name>
    <dbReference type="NCBI Taxonomy" id="526227"/>
    <lineage>
        <taxon>Bacteria</taxon>
        <taxon>Thermotogati</taxon>
        <taxon>Deinococcota</taxon>
        <taxon>Deinococci</taxon>
        <taxon>Thermales</taxon>
        <taxon>Thermaceae</taxon>
        <taxon>Allomeiothermus</taxon>
    </lineage>
</organism>
<keyword evidence="3" id="KW-1185">Reference proteome</keyword>
<evidence type="ECO:0000256" key="1">
    <source>
        <dbReference type="SAM" id="SignalP"/>
    </source>
</evidence>
<feature type="signal peptide" evidence="1">
    <location>
        <begin position="1"/>
        <end position="23"/>
    </location>
</feature>
<dbReference type="Pfam" id="PF16868">
    <property type="entry name" value="NMT1_3"/>
    <property type="match status" value="1"/>
</dbReference>
<proteinExistence type="predicted"/>
<dbReference type="Gene3D" id="3.40.190.10">
    <property type="entry name" value="Periplasmic binding protein-like II"/>
    <property type="match status" value="2"/>
</dbReference>
<dbReference type="eggNOG" id="COG2358">
    <property type="taxonomic scope" value="Bacteria"/>
</dbReference>
<dbReference type="STRING" id="526227.Mesil_2520"/>
<dbReference type="HOGENOM" id="CLU_033215_4_1_0"/>